<gene>
    <name evidence="1" type="ORF">A6M23_17505</name>
</gene>
<evidence type="ECO:0000313" key="1">
    <source>
        <dbReference type="EMBL" id="OCX68669.1"/>
    </source>
</evidence>
<name>A0A1C2HY47_ACITH</name>
<reference evidence="1" key="1">
    <citation type="journal article" date="2016" name="Int. J. Mol. Sci.">
        <title>Comparative genomics of the extreme acidophile Acidithiobacillus thiooxidans reveals intraspecific divergence and niche adaptation.</title>
        <authorList>
            <person name="Zhang X."/>
            <person name="Feng X."/>
            <person name="Tao J."/>
            <person name="Ma L."/>
            <person name="Xiao Y."/>
            <person name="Liang Y."/>
            <person name="Liu X."/>
            <person name="Yin H."/>
        </authorList>
    </citation>
    <scope>NUCLEOTIDE SEQUENCE [LARGE SCALE GENOMIC DNA]</scope>
    <source>
        <strain evidence="1">DXS-W</strain>
    </source>
</reference>
<proteinExistence type="predicted"/>
<dbReference type="Proteomes" id="UP000095008">
    <property type="component" value="Unassembled WGS sequence"/>
</dbReference>
<evidence type="ECO:0000313" key="2">
    <source>
        <dbReference type="Proteomes" id="UP000095008"/>
    </source>
</evidence>
<dbReference type="AlphaFoldDB" id="A0A1C2HY47"/>
<sequence length="207" mass="23123">MESTCKKSQWKNNEYTDADSSQVMNQVEDDDSSFEGFKTLYAELAAGNGKTLVHWLQSEAQCKEIQEKDIPGSIGISPEDYEKLITGPEQSLTLSAAVFAQVADWLGISIVGALAAASVGDLDGRHDQLLKGQCIDFALDKIARHPVLGKLLPVEIYLAEERVRESFVRLYQEEMGTQLIPEEVDWDEILDAMIVLQVQSRAYRQQI</sequence>
<dbReference type="EMBL" id="LWRY01000256">
    <property type="protein sequence ID" value="OCX68669.1"/>
    <property type="molecule type" value="Genomic_DNA"/>
</dbReference>
<organism evidence="1 2">
    <name type="scientific">Acidithiobacillus thiooxidans</name>
    <name type="common">Thiobacillus thiooxidans</name>
    <dbReference type="NCBI Taxonomy" id="930"/>
    <lineage>
        <taxon>Bacteria</taxon>
        <taxon>Pseudomonadati</taxon>
        <taxon>Pseudomonadota</taxon>
        <taxon>Acidithiobacillia</taxon>
        <taxon>Acidithiobacillales</taxon>
        <taxon>Acidithiobacillaceae</taxon>
        <taxon>Acidithiobacillus</taxon>
    </lineage>
</organism>
<protein>
    <submittedName>
        <fullName evidence="1">Uncharacterized protein</fullName>
    </submittedName>
</protein>
<accession>A0A1C2HY47</accession>
<comment type="caution">
    <text evidence="1">The sequence shown here is derived from an EMBL/GenBank/DDBJ whole genome shotgun (WGS) entry which is preliminary data.</text>
</comment>
<keyword evidence="2" id="KW-1185">Reference proteome</keyword>